<keyword evidence="6" id="KW-1185">Reference proteome</keyword>
<dbReference type="Proteomes" id="UP000001062">
    <property type="component" value="Chromosome"/>
</dbReference>
<evidence type="ECO:0000256" key="1">
    <source>
        <dbReference type="ARBA" id="ARBA00022612"/>
    </source>
</evidence>
<sequence length="927" mass="96685">MASKSAGKLQEEAKQTDKTLKELGNKQKLITRFKTLNDRLDDSRQALSKAKTETDKLKDSEAAAKHVVTLHTKALAKAEQALLETAEAHGAESEQVAKATKELKKLTKAKKDAERAHKKEKASLKGAERATARLTTSYSKQAKELGGLRRGMSDAGLKVNSLGVQQLKLAKQTEQANRKLEQQKAKLQRIQKLKGRIADRNAQKGELVGQAVGLAVKTAPLVMAGKRAVEYESTFADVKKVVNFSDKREEAEYRTKMMQLAGRLGVEQKGIADIVTAAGQSGIEKKQLLEFAESATKMSVAWDVSSEEAGSTLATWRAAMGLTQENAIDLADSTNYLSNNMNAKAKDIAAVMVRQGSTAMGAGLDYNQTAALSATLIAGGATEEVASTALKNITGRLTAGYAATGAQKEAMNRIGFDADELAGMMQNDAQSTLIEVMRGLQDVNATDRGAVISQLFGEEVKGAVAKLVTTLDDDKNGLVSAFGKVANQADRANSVNDEYANRASTRGHQLSQLSAKFDRMTIVLGDRLLPVLDTVLPPLMSVVDGVANFAEANPQLATGLLGVVGALAAVKAGVIAFKFAKLALGNGKDRFKLGREKLTSSTDRTAISANRASRSIDRLNRKLNGLGAGAGYGGGSGQRGGRTRNGNSTGRYTGSRLAGLRQAEERINDTKQPFDKNGKGIAGRLGRSKFGRYGRLAGLMGGGAALSLMSDTANAGTNISDIAMTGADLAGAAGGLSTMLPVGGMSGNVLKGAGKLFRPLDIALQGAGLASAVSQGDSVEIGATAGDMVGGLGGAAAGGMAGAAIGSVVPIVGTAIGGLIGTIAGGMGGGALGEWIGSNIGGWFSDDKTEQPAPSNITSQTQQLQNNTKSMTFAPVLHLTPTGNPSYDQDMADQVIERLKAEFAQGMMGNMDMATRADGSLGDKRTS</sequence>
<feature type="compositionally biased region" description="Basic and acidic residues" evidence="3">
    <location>
        <begin position="110"/>
        <end position="131"/>
    </location>
</feature>
<feature type="coiled-coil region" evidence="2">
    <location>
        <begin position="166"/>
        <end position="193"/>
    </location>
</feature>
<dbReference type="PANTHER" id="PTHR37813">
    <property type="entry name" value="FELS-2 PROPHAGE PROTEIN"/>
    <property type="match status" value="1"/>
</dbReference>
<feature type="region of interest" description="Disordered" evidence="3">
    <location>
        <begin position="630"/>
        <end position="654"/>
    </location>
</feature>
<dbReference type="PATRIC" id="fig|717774.3.peg.1911"/>
<dbReference type="HOGENOM" id="CLU_314174_0_0_6"/>
<feature type="region of interest" description="Disordered" evidence="3">
    <location>
        <begin position="41"/>
        <end position="61"/>
    </location>
</feature>
<proteinExistence type="predicted"/>
<name>F2K234_MARM1</name>
<evidence type="ECO:0000256" key="2">
    <source>
        <dbReference type="SAM" id="Coils"/>
    </source>
</evidence>
<dbReference type="eggNOG" id="COG5283">
    <property type="taxonomic scope" value="Bacteria"/>
</dbReference>
<feature type="region of interest" description="Disordered" evidence="3">
    <location>
        <begin position="110"/>
        <end position="132"/>
    </location>
</feature>
<dbReference type="STRING" id="717774.Marme_1856"/>
<feature type="compositionally biased region" description="Low complexity" evidence="3">
    <location>
        <begin position="644"/>
        <end position="654"/>
    </location>
</feature>
<evidence type="ECO:0000259" key="4">
    <source>
        <dbReference type="Pfam" id="PF10145"/>
    </source>
</evidence>
<feature type="region of interest" description="Disordered" evidence="3">
    <location>
        <begin position="1"/>
        <end position="20"/>
    </location>
</feature>
<evidence type="ECO:0000313" key="6">
    <source>
        <dbReference type="Proteomes" id="UP000001062"/>
    </source>
</evidence>
<accession>F2K234</accession>
<organism evidence="5 6">
    <name type="scientific">Marinomonas mediterranea (strain ATCC 700492 / JCM 21426 / NBRC 103028 / MMB-1)</name>
    <dbReference type="NCBI Taxonomy" id="717774"/>
    <lineage>
        <taxon>Bacteria</taxon>
        <taxon>Pseudomonadati</taxon>
        <taxon>Pseudomonadota</taxon>
        <taxon>Gammaproteobacteria</taxon>
        <taxon>Oceanospirillales</taxon>
        <taxon>Oceanospirillaceae</taxon>
        <taxon>Marinomonas</taxon>
    </lineage>
</organism>
<keyword evidence="2" id="KW-0175">Coiled coil</keyword>
<feature type="compositionally biased region" description="Gly residues" evidence="3">
    <location>
        <begin position="630"/>
        <end position="640"/>
    </location>
</feature>
<dbReference type="KEGG" id="mme:Marme_1856"/>
<dbReference type="PANTHER" id="PTHR37813:SF1">
    <property type="entry name" value="FELS-2 PROPHAGE PROTEIN"/>
    <property type="match status" value="1"/>
</dbReference>
<protein>
    <submittedName>
        <fullName evidence="5">Phage tail tape measure protein, TP901 family</fullName>
    </submittedName>
</protein>
<gene>
    <name evidence="5" type="ordered locus">Marme_1856</name>
</gene>
<feature type="compositionally biased region" description="Basic and acidic residues" evidence="3">
    <location>
        <begin position="9"/>
        <end position="20"/>
    </location>
</feature>
<evidence type="ECO:0000313" key="5">
    <source>
        <dbReference type="EMBL" id="ADZ91112.1"/>
    </source>
</evidence>
<reference evidence="5 6" key="1">
    <citation type="journal article" date="2012" name="Stand. Genomic Sci.">
        <title>Complete genome sequence of the melanogenic marine bacterium Marinomonas mediterranea type strain (MMB-1(T)).</title>
        <authorList>
            <person name="Lucas-Elio P."/>
            <person name="Goodwin L."/>
            <person name="Woyke T."/>
            <person name="Pitluck S."/>
            <person name="Nolan M."/>
            <person name="Kyrpides N.C."/>
            <person name="Detter J.C."/>
            <person name="Copeland A."/>
            <person name="Teshima H."/>
            <person name="Bruce D."/>
            <person name="Detter C."/>
            <person name="Tapia R."/>
            <person name="Han S."/>
            <person name="Land M.L."/>
            <person name="Ivanova N."/>
            <person name="Mikhailova N."/>
            <person name="Johnston A.W."/>
            <person name="Sanchez-Amat A."/>
        </authorList>
    </citation>
    <scope>NUCLEOTIDE SEQUENCE [LARGE SCALE GENOMIC DNA]</scope>
    <source>
        <strain evidence="6">ATCC 700492 / JCM 21426 / NBRC 103028 / MMB-1</strain>
    </source>
</reference>
<dbReference type="EMBL" id="CP002583">
    <property type="protein sequence ID" value="ADZ91112.1"/>
    <property type="molecule type" value="Genomic_DNA"/>
</dbReference>
<dbReference type="AlphaFoldDB" id="F2K234"/>
<dbReference type="InterPro" id="IPR010090">
    <property type="entry name" value="Phage_tape_meas"/>
</dbReference>
<evidence type="ECO:0000256" key="3">
    <source>
        <dbReference type="SAM" id="MobiDB-lite"/>
    </source>
</evidence>
<keyword evidence="1" id="KW-1188">Viral release from host cell</keyword>
<dbReference type="NCBIfam" id="TIGR01760">
    <property type="entry name" value="tape_meas_TP901"/>
    <property type="match status" value="1"/>
</dbReference>
<dbReference type="Pfam" id="PF10145">
    <property type="entry name" value="PhageMin_Tail"/>
    <property type="match status" value="1"/>
</dbReference>
<feature type="domain" description="Phage tail tape measure protein" evidence="4">
    <location>
        <begin position="255"/>
        <end position="457"/>
    </location>
</feature>